<keyword evidence="3" id="KW-1185">Reference proteome</keyword>
<dbReference type="EMBL" id="JAUJYN010000008">
    <property type="protein sequence ID" value="KAK1264828.1"/>
    <property type="molecule type" value="Genomic_DNA"/>
</dbReference>
<dbReference type="Proteomes" id="UP001179952">
    <property type="component" value="Unassembled WGS sequence"/>
</dbReference>
<dbReference type="AlphaFoldDB" id="A0AAV9AL26"/>
<protein>
    <recommendedName>
        <fullName evidence="1">Neprosin activation peptide domain-containing protein</fullName>
    </recommendedName>
</protein>
<evidence type="ECO:0000313" key="3">
    <source>
        <dbReference type="Proteomes" id="UP001179952"/>
    </source>
</evidence>
<name>A0AAV9AL26_ACOGR</name>
<accession>A0AAV9AL26</accession>
<feature type="domain" description="Neprosin activation peptide" evidence="1">
    <location>
        <begin position="4"/>
        <end position="84"/>
    </location>
</feature>
<gene>
    <name evidence="2" type="ORF">QJS04_geneDACA018107</name>
</gene>
<sequence>MAFALDHRVVEGRVLSEKNMKEIERLHEILNKPAIKFIENSINHAWHLNGIRCPEGTVPIRRTQKSDLIKATSLKHFGNKYSAKAVHPEIDFLTDPGQERAKASVTGGKYIAAKVDLTIWNPKLDSSNDFVSLQSQSFQTIDSTL</sequence>
<reference evidence="2" key="2">
    <citation type="submission" date="2023-06" db="EMBL/GenBank/DDBJ databases">
        <authorList>
            <person name="Ma L."/>
            <person name="Liu K.-W."/>
            <person name="Li Z."/>
            <person name="Hsiao Y.-Y."/>
            <person name="Qi Y."/>
            <person name="Fu T."/>
            <person name="Tang G."/>
            <person name="Zhang D."/>
            <person name="Sun W.-H."/>
            <person name="Liu D.-K."/>
            <person name="Li Y."/>
            <person name="Chen G.-Z."/>
            <person name="Liu X.-D."/>
            <person name="Liao X.-Y."/>
            <person name="Jiang Y.-T."/>
            <person name="Yu X."/>
            <person name="Hao Y."/>
            <person name="Huang J."/>
            <person name="Zhao X.-W."/>
            <person name="Ke S."/>
            <person name="Chen Y.-Y."/>
            <person name="Wu W.-L."/>
            <person name="Hsu J.-L."/>
            <person name="Lin Y.-F."/>
            <person name="Huang M.-D."/>
            <person name="Li C.-Y."/>
            <person name="Huang L."/>
            <person name="Wang Z.-W."/>
            <person name="Zhao X."/>
            <person name="Zhong W.-Y."/>
            <person name="Peng D.-H."/>
            <person name="Ahmad S."/>
            <person name="Lan S."/>
            <person name="Zhang J.-S."/>
            <person name="Tsai W.-C."/>
            <person name="Van De Peer Y."/>
            <person name="Liu Z.-J."/>
        </authorList>
    </citation>
    <scope>NUCLEOTIDE SEQUENCE</scope>
    <source>
        <strain evidence="2">SCP</strain>
        <tissue evidence="2">Leaves</tissue>
    </source>
</reference>
<reference evidence="2" key="1">
    <citation type="journal article" date="2023" name="Nat. Commun.">
        <title>Diploid and tetraploid genomes of Acorus and the evolution of monocots.</title>
        <authorList>
            <person name="Ma L."/>
            <person name="Liu K.W."/>
            <person name="Li Z."/>
            <person name="Hsiao Y.Y."/>
            <person name="Qi Y."/>
            <person name="Fu T."/>
            <person name="Tang G.D."/>
            <person name="Zhang D."/>
            <person name="Sun W.H."/>
            <person name="Liu D.K."/>
            <person name="Li Y."/>
            <person name="Chen G.Z."/>
            <person name="Liu X.D."/>
            <person name="Liao X.Y."/>
            <person name="Jiang Y.T."/>
            <person name="Yu X."/>
            <person name="Hao Y."/>
            <person name="Huang J."/>
            <person name="Zhao X.W."/>
            <person name="Ke S."/>
            <person name="Chen Y.Y."/>
            <person name="Wu W.L."/>
            <person name="Hsu J.L."/>
            <person name="Lin Y.F."/>
            <person name="Huang M.D."/>
            <person name="Li C.Y."/>
            <person name="Huang L."/>
            <person name="Wang Z.W."/>
            <person name="Zhao X."/>
            <person name="Zhong W.Y."/>
            <person name="Peng D.H."/>
            <person name="Ahmad S."/>
            <person name="Lan S."/>
            <person name="Zhang J.S."/>
            <person name="Tsai W.C."/>
            <person name="Van de Peer Y."/>
            <person name="Liu Z.J."/>
        </authorList>
    </citation>
    <scope>NUCLEOTIDE SEQUENCE</scope>
    <source>
        <strain evidence="2">SCP</strain>
    </source>
</reference>
<evidence type="ECO:0000313" key="2">
    <source>
        <dbReference type="EMBL" id="KAK1264828.1"/>
    </source>
</evidence>
<comment type="caution">
    <text evidence="2">The sequence shown here is derived from an EMBL/GenBank/DDBJ whole genome shotgun (WGS) entry which is preliminary data.</text>
</comment>
<evidence type="ECO:0000259" key="1">
    <source>
        <dbReference type="Pfam" id="PF14365"/>
    </source>
</evidence>
<dbReference type="InterPro" id="IPR025521">
    <property type="entry name" value="Neprosin_propep"/>
</dbReference>
<organism evidence="2 3">
    <name type="scientific">Acorus gramineus</name>
    <name type="common">Dwarf sweet flag</name>
    <dbReference type="NCBI Taxonomy" id="55184"/>
    <lineage>
        <taxon>Eukaryota</taxon>
        <taxon>Viridiplantae</taxon>
        <taxon>Streptophyta</taxon>
        <taxon>Embryophyta</taxon>
        <taxon>Tracheophyta</taxon>
        <taxon>Spermatophyta</taxon>
        <taxon>Magnoliopsida</taxon>
        <taxon>Liliopsida</taxon>
        <taxon>Acoraceae</taxon>
        <taxon>Acorus</taxon>
    </lineage>
</organism>
<dbReference type="Pfam" id="PF14365">
    <property type="entry name" value="Neprosin_AP"/>
    <property type="match status" value="1"/>
</dbReference>
<proteinExistence type="predicted"/>